<dbReference type="Pfam" id="PF13194">
    <property type="entry name" value="DUF4010"/>
    <property type="match status" value="1"/>
</dbReference>
<name>A0A1H9TQX3_9MICO</name>
<dbReference type="PANTHER" id="PTHR39084:SF1">
    <property type="entry name" value="DUF4010 DOMAIN-CONTAINING PROTEIN"/>
    <property type="match status" value="1"/>
</dbReference>
<evidence type="ECO:0000313" key="4">
    <source>
        <dbReference type="EMBL" id="SER99421.1"/>
    </source>
</evidence>
<dbReference type="OrthoDB" id="9813718at2"/>
<feature type="transmembrane region" description="Helical" evidence="1">
    <location>
        <begin position="391"/>
        <end position="412"/>
    </location>
</feature>
<evidence type="ECO:0000259" key="2">
    <source>
        <dbReference type="Pfam" id="PF02308"/>
    </source>
</evidence>
<gene>
    <name evidence="4" type="ORF">SAMN05216199_1714</name>
</gene>
<accession>A0A1H9TQX3</accession>
<dbReference type="STRING" id="587636.SAMN05216199_1714"/>
<feature type="transmembrane region" description="Helical" evidence="1">
    <location>
        <begin position="97"/>
        <end position="119"/>
    </location>
</feature>
<feature type="transmembrane region" description="Helical" evidence="1">
    <location>
        <begin position="139"/>
        <end position="156"/>
    </location>
</feature>
<feature type="domain" description="MgtC/SapB/SrpB/YhiD N-terminal" evidence="2">
    <location>
        <begin position="11"/>
        <end position="128"/>
    </location>
</feature>
<dbReference type="InterPro" id="IPR049177">
    <property type="entry name" value="MgtC_SapB_SrpB_YhiD_N"/>
</dbReference>
<proteinExistence type="predicted"/>
<feature type="transmembrane region" description="Helical" evidence="1">
    <location>
        <begin position="329"/>
        <end position="351"/>
    </location>
</feature>
<feature type="transmembrane region" description="Helical" evidence="1">
    <location>
        <begin position="171"/>
        <end position="190"/>
    </location>
</feature>
<feature type="transmembrane region" description="Helical" evidence="1">
    <location>
        <begin position="302"/>
        <end position="322"/>
    </location>
</feature>
<feature type="transmembrane region" description="Helical" evidence="1">
    <location>
        <begin position="231"/>
        <end position="251"/>
    </location>
</feature>
<protein>
    <submittedName>
        <fullName evidence="4">Uncharacterized membrane protein, DUF4010 family</fullName>
    </submittedName>
</protein>
<dbReference type="EMBL" id="FOHB01000002">
    <property type="protein sequence ID" value="SER99421.1"/>
    <property type="molecule type" value="Genomic_DNA"/>
</dbReference>
<feature type="transmembrane region" description="Helical" evidence="1">
    <location>
        <begin position="197"/>
        <end position="219"/>
    </location>
</feature>
<feature type="transmembrane region" description="Helical" evidence="1">
    <location>
        <begin position="263"/>
        <end position="282"/>
    </location>
</feature>
<dbReference type="AlphaFoldDB" id="A0A1H9TQX3"/>
<keyword evidence="1" id="KW-1133">Transmembrane helix</keyword>
<reference evidence="5" key="1">
    <citation type="submission" date="2016-10" db="EMBL/GenBank/DDBJ databases">
        <authorList>
            <person name="Varghese N."/>
            <person name="Submissions S."/>
        </authorList>
    </citation>
    <scope>NUCLEOTIDE SEQUENCE [LARGE SCALE GENOMIC DNA]</scope>
    <source>
        <strain evidence="5">CGMCC 1.6963</strain>
    </source>
</reference>
<keyword evidence="1" id="KW-0812">Transmembrane</keyword>
<organism evidence="4 5">
    <name type="scientific">Pedococcus cremeus</name>
    <dbReference type="NCBI Taxonomy" id="587636"/>
    <lineage>
        <taxon>Bacteria</taxon>
        <taxon>Bacillati</taxon>
        <taxon>Actinomycetota</taxon>
        <taxon>Actinomycetes</taxon>
        <taxon>Micrococcales</taxon>
        <taxon>Intrasporangiaceae</taxon>
        <taxon>Pedococcus</taxon>
    </lineage>
</organism>
<evidence type="ECO:0000313" key="5">
    <source>
        <dbReference type="Proteomes" id="UP000199019"/>
    </source>
</evidence>
<dbReference type="PANTHER" id="PTHR39084">
    <property type="entry name" value="MEMBRANE PROTEIN-RELATED"/>
    <property type="match status" value="1"/>
</dbReference>
<feature type="transmembrane region" description="Helical" evidence="1">
    <location>
        <begin position="44"/>
        <end position="77"/>
    </location>
</feature>
<feature type="domain" description="DUF4010" evidence="3">
    <location>
        <begin position="177"/>
        <end position="387"/>
    </location>
</feature>
<keyword evidence="1" id="KW-0472">Membrane</keyword>
<evidence type="ECO:0000256" key="1">
    <source>
        <dbReference type="SAM" id="Phobius"/>
    </source>
</evidence>
<sequence>MDFSAADVSGLAAALGIGLLIGIERERRKGQGALRSAAGVRTHALLSLAGALCVLVDTRLLVVTGLVVAGLVVVSYARSGGDDPGVTGEVAMVASFLLGALAMRSPALASGLGVVVAVLLHTKRPLHRLSRDLISQRELGDLLLLAAAILVIWPLLPDRSLDPWGALNPRVIWKYVVLVMAVGAVGHVALRLVGARWGLPLAGFFSGFASSTAATAGFGQQARDTPPVRRPAASAALLSNLASLLLFVAVIGAGSPALLRSTVWALVAAVVVLLGTSAVGIWGRGSDSPPLPGDPTARAFRLSWALTFGLAITVVLFVSAWLRALFGDAGALVTAGIAALAELHASAASVAQLSASGSLALSSARWGVVGLLVASGLVKSVVAFTSGGRRFGLLVTAGLLGSVVAAALVVALTPA</sequence>
<keyword evidence="5" id="KW-1185">Reference proteome</keyword>
<dbReference type="InterPro" id="IPR025105">
    <property type="entry name" value="DUF4010"/>
</dbReference>
<dbReference type="Proteomes" id="UP000199019">
    <property type="component" value="Unassembled WGS sequence"/>
</dbReference>
<dbReference type="RefSeq" id="WP_091757151.1">
    <property type="nucleotide sequence ID" value="NZ_FOHB01000002.1"/>
</dbReference>
<feature type="transmembrane region" description="Helical" evidence="1">
    <location>
        <begin position="6"/>
        <end position="23"/>
    </location>
</feature>
<dbReference type="Pfam" id="PF02308">
    <property type="entry name" value="MgtC"/>
    <property type="match status" value="1"/>
</dbReference>
<feature type="transmembrane region" description="Helical" evidence="1">
    <location>
        <begin position="363"/>
        <end position="384"/>
    </location>
</feature>
<evidence type="ECO:0000259" key="3">
    <source>
        <dbReference type="Pfam" id="PF13194"/>
    </source>
</evidence>